<evidence type="ECO:0000313" key="2">
    <source>
        <dbReference type="EMBL" id="CAH2294557.1"/>
    </source>
</evidence>
<organism evidence="2 3">
    <name type="scientific">Pelobates cultripes</name>
    <name type="common">Western spadefoot toad</name>
    <dbReference type="NCBI Taxonomy" id="61616"/>
    <lineage>
        <taxon>Eukaryota</taxon>
        <taxon>Metazoa</taxon>
        <taxon>Chordata</taxon>
        <taxon>Craniata</taxon>
        <taxon>Vertebrata</taxon>
        <taxon>Euteleostomi</taxon>
        <taxon>Amphibia</taxon>
        <taxon>Batrachia</taxon>
        <taxon>Anura</taxon>
        <taxon>Pelobatoidea</taxon>
        <taxon>Pelobatidae</taxon>
        <taxon>Pelobates</taxon>
    </lineage>
</organism>
<evidence type="ECO:0000256" key="1">
    <source>
        <dbReference type="SAM" id="MobiDB-lite"/>
    </source>
</evidence>
<feature type="compositionally biased region" description="Polar residues" evidence="1">
    <location>
        <begin position="129"/>
        <end position="145"/>
    </location>
</feature>
<proteinExistence type="predicted"/>
<accession>A0AAD1WA48</accession>
<dbReference type="EMBL" id="OW240916">
    <property type="protein sequence ID" value="CAH2294557.1"/>
    <property type="molecule type" value="Genomic_DNA"/>
</dbReference>
<gene>
    <name evidence="2" type="ORF">PECUL_23A048959</name>
</gene>
<reference evidence="2" key="1">
    <citation type="submission" date="2022-03" db="EMBL/GenBank/DDBJ databases">
        <authorList>
            <person name="Alioto T."/>
            <person name="Alioto T."/>
            <person name="Gomez Garrido J."/>
        </authorList>
    </citation>
    <scope>NUCLEOTIDE SEQUENCE</scope>
</reference>
<feature type="compositionally biased region" description="Polar residues" evidence="1">
    <location>
        <begin position="97"/>
        <end position="110"/>
    </location>
</feature>
<feature type="compositionally biased region" description="Low complexity" evidence="1">
    <location>
        <begin position="153"/>
        <end position="163"/>
    </location>
</feature>
<protein>
    <submittedName>
        <fullName evidence="2">Uncharacterized protein</fullName>
    </submittedName>
</protein>
<sequence length="218" mass="25014">MWFQILNKCALDLIALRIEGINEELDKITTQKVEITALLTARIEVKNFQRLTQEITVSISTLNKELESIKIHTFKRDTLDYQYDRVYTWKQQTQQKITRKPVQQSSSRETLSVGRSFLGGSAPTRCGNRGTSSYKKRQAGNTQGSNEERVKRQGSSEGQQQQQDNDPAVDAFGFSGSQEFQQHDVMTHNIKYDVIMHDVMPVAYWEMQQNVHRTPGGQ</sequence>
<dbReference type="Proteomes" id="UP001295444">
    <property type="component" value="Chromosome 05"/>
</dbReference>
<name>A0AAD1WA48_PELCU</name>
<dbReference type="AlphaFoldDB" id="A0AAD1WA48"/>
<keyword evidence="3" id="KW-1185">Reference proteome</keyword>
<evidence type="ECO:0000313" key="3">
    <source>
        <dbReference type="Proteomes" id="UP001295444"/>
    </source>
</evidence>
<feature type="region of interest" description="Disordered" evidence="1">
    <location>
        <begin position="97"/>
        <end position="173"/>
    </location>
</feature>